<comment type="caution">
    <text evidence="3">The sequence shown here is derived from an EMBL/GenBank/DDBJ whole genome shotgun (WGS) entry which is preliminary data.</text>
</comment>
<feature type="chain" id="PRO_5039535373" description="NigD-like OB domain-containing protein" evidence="1">
    <location>
        <begin position="24"/>
        <end position="255"/>
    </location>
</feature>
<dbReference type="EMBL" id="DXEL01000025">
    <property type="protein sequence ID" value="HIX73982.1"/>
    <property type="molecule type" value="Genomic_DNA"/>
</dbReference>
<accession>A0A9D1X6V2</accession>
<proteinExistence type="predicted"/>
<evidence type="ECO:0000313" key="3">
    <source>
        <dbReference type="EMBL" id="HIX73982.1"/>
    </source>
</evidence>
<name>A0A9D1X6V2_9BACT</name>
<feature type="signal peptide" evidence="1">
    <location>
        <begin position="1"/>
        <end position="23"/>
    </location>
</feature>
<evidence type="ECO:0000259" key="2">
    <source>
        <dbReference type="Pfam" id="PF22221"/>
    </source>
</evidence>
<evidence type="ECO:0000256" key="1">
    <source>
        <dbReference type="SAM" id="SignalP"/>
    </source>
</evidence>
<dbReference type="Proteomes" id="UP000886740">
    <property type="component" value="Unassembled WGS sequence"/>
</dbReference>
<dbReference type="Pfam" id="PF22221">
    <property type="entry name" value="NigD_N-like"/>
    <property type="match status" value="1"/>
</dbReference>
<sequence length="255" mass="27815">MKTLRLLGAVAATAMVLFTSCLGEGSNTYSATQFAVGGYTEKTFALVLNTPAGPIYSSALEGKVVDGACYQVAYEVDSSSPENANANTNGYYVATVSALAEITKGACQFYNLPDTTSLLINELPLQNLMGYQQLGIYVDGHLFLGGTLNKKNEQQNLWTLYWDRTKDPVEDNGVNTYDLFIRVQKTAEGTGSSETATTEPRAFQLEQVLKTVNDAEKAKGKETYVLKVNYLTAINEKDSTDLKWDSLKLTFGVSE</sequence>
<protein>
    <recommendedName>
        <fullName evidence="2">NigD-like OB domain-containing protein</fullName>
    </recommendedName>
</protein>
<dbReference type="PROSITE" id="PS51257">
    <property type="entry name" value="PROKAR_LIPOPROTEIN"/>
    <property type="match status" value="1"/>
</dbReference>
<dbReference type="InterPro" id="IPR053994">
    <property type="entry name" value="NigD-like_OB"/>
</dbReference>
<organism evidence="3 4">
    <name type="scientific">Candidatus Parabacteroides intestinipullorum</name>
    <dbReference type="NCBI Taxonomy" id="2838723"/>
    <lineage>
        <taxon>Bacteria</taxon>
        <taxon>Pseudomonadati</taxon>
        <taxon>Bacteroidota</taxon>
        <taxon>Bacteroidia</taxon>
        <taxon>Bacteroidales</taxon>
        <taxon>Tannerellaceae</taxon>
        <taxon>Parabacteroides</taxon>
    </lineage>
</organism>
<gene>
    <name evidence="3" type="ORF">H9977_02920</name>
</gene>
<keyword evidence="1" id="KW-0732">Signal</keyword>
<dbReference type="AlphaFoldDB" id="A0A9D1X6V2"/>
<reference evidence="3" key="1">
    <citation type="journal article" date="2021" name="PeerJ">
        <title>Extensive microbial diversity within the chicken gut microbiome revealed by metagenomics and culture.</title>
        <authorList>
            <person name="Gilroy R."/>
            <person name="Ravi A."/>
            <person name="Getino M."/>
            <person name="Pursley I."/>
            <person name="Horton D.L."/>
            <person name="Alikhan N.F."/>
            <person name="Baker D."/>
            <person name="Gharbi K."/>
            <person name="Hall N."/>
            <person name="Watson M."/>
            <person name="Adriaenssens E.M."/>
            <person name="Foster-Nyarko E."/>
            <person name="Jarju S."/>
            <person name="Secka A."/>
            <person name="Antonio M."/>
            <person name="Oren A."/>
            <person name="Chaudhuri R.R."/>
            <person name="La Ragione R."/>
            <person name="Hildebrand F."/>
            <person name="Pallen M.J."/>
        </authorList>
    </citation>
    <scope>NUCLEOTIDE SEQUENCE</scope>
    <source>
        <strain evidence="3">ChiGjej6B6-14162</strain>
    </source>
</reference>
<evidence type="ECO:0000313" key="4">
    <source>
        <dbReference type="Proteomes" id="UP000886740"/>
    </source>
</evidence>
<reference evidence="3" key="2">
    <citation type="submission" date="2021-04" db="EMBL/GenBank/DDBJ databases">
        <authorList>
            <person name="Gilroy R."/>
        </authorList>
    </citation>
    <scope>NUCLEOTIDE SEQUENCE</scope>
    <source>
        <strain evidence="3">ChiGjej6B6-14162</strain>
    </source>
</reference>
<feature type="domain" description="NigD-like OB" evidence="2">
    <location>
        <begin position="25"/>
        <end position="99"/>
    </location>
</feature>